<feature type="non-terminal residue" evidence="1">
    <location>
        <position position="1"/>
    </location>
</feature>
<dbReference type="EMBL" id="JANPWB010000016">
    <property type="protein sequence ID" value="KAJ1082171.1"/>
    <property type="molecule type" value="Genomic_DNA"/>
</dbReference>
<dbReference type="InterPro" id="IPR035892">
    <property type="entry name" value="C2_domain_sf"/>
</dbReference>
<evidence type="ECO:0000313" key="1">
    <source>
        <dbReference type="EMBL" id="KAJ1082171.1"/>
    </source>
</evidence>
<dbReference type="AlphaFoldDB" id="A0AAV7KRV2"/>
<accession>A0AAV7KRV2</accession>
<name>A0AAV7KRV2_PLEWA</name>
<organism evidence="1 2">
    <name type="scientific">Pleurodeles waltl</name>
    <name type="common">Iberian ribbed newt</name>
    <dbReference type="NCBI Taxonomy" id="8319"/>
    <lineage>
        <taxon>Eukaryota</taxon>
        <taxon>Metazoa</taxon>
        <taxon>Chordata</taxon>
        <taxon>Craniata</taxon>
        <taxon>Vertebrata</taxon>
        <taxon>Euteleostomi</taxon>
        <taxon>Amphibia</taxon>
        <taxon>Batrachia</taxon>
        <taxon>Caudata</taxon>
        <taxon>Salamandroidea</taxon>
        <taxon>Salamandridae</taxon>
        <taxon>Pleurodelinae</taxon>
        <taxon>Pleurodeles</taxon>
    </lineage>
</organism>
<gene>
    <name evidence="1" type="ORF">NDU88_002341</name>
</gene>
<dbReference type="Proteomes" id="UP001066276">
    <property type="component" value="Chromosome 12"/>
</dbReference>
<comment type="caution">
    <text evidence="1">The sequence shown here is derived from an EMBL/GenBank/DDBJ whole genome shotgun (WGS) entry which is preliminary data.</text>
</comment>
<keyword evidence="2" id="KW-1185">Reference proteome</keyword>
<sequence length="65" mass="7071">CFELLLADSMAYTLSPTLVGPAGPQECVCRVELSVSCQNLLDRDVASKSDPFCVLFLEINGKMCE</sequence>
<protein>
    <submittedName>
        <fullName evidence="1">Uncharacterized protein</fullName>
    </submittedName>
</protein>
<proteinExistence type="predicted"/>
<feature type="non-terminal residue" evidence="1">
    <location>
        <position position="65"/>
    </location>
</feature>
<dbReference type="SUPFAM" id="SSF49562">
    <property type="entry name" value="C2 domain (Calcium/lipid-binding domain, CaLB)"/>
    <property type="match status" value="1"/>
</dbReference>
<reference evidence="1" key="1">
    <citation type="journal article" date="2022" name="bioRxiv">
        <title>Sequencing and chromosome-scale assembly of the giantPleurodeles waltlgenome.</title>
        <authorList>
            <person name="Brown T."/>
            <person name="Elewa A."/>
            <person name="Iarovenko S."/>
            <person name="Subramanian E."/>
            <person name="Araus A.J."/>
            <person name="Petzold A."/>
            <person name="Susuki M."/>
            <person name="Suzuki K.-i.T."/>
            <person name="Hayashi T."/>
            <person name="Toyoda A."/>
            <person name="Oliveira C."/>
            <person name="Osipova E."/>
            <person name="Leigh N.D."/>
            <person name="Simon A."/>
            <person name="Yun M.H."/>
        </authorList>
    </citation>
    <scope>NUCLEOTIDE SEQUENCE</scope>
    <source>
        <strain evidence="1">20211129_DDA</strain>
        <tissue evidence="1">Liver</tissue>
    </source>
</reference>
<evidence type="ECO:0000313" key="2">
    <source>
        <dbReference type="Proteomes" id="UP001066276"/>
    </source>
</evidence>